<reference evidence="4 5" key="1">
    <citation type="journal article" date="2019" name="Gut">
        <title>Antibiotics-induced monodominance of a novel gut bacterial order.</title>
        <authorList>
            <person name="Hildebrand F."/>
            <person name="Moitinho-Silva L."/>
            <person name="Blasche S."/>
            <person name="Jahn M.T."/>
            <person name="Gossmann T.I."/>
            <person name="Heuerta-Cepas J."/>
            <person name="Hercog R."/>
            <person name="Luetge M."/>
            <person name="Bahram M."/>
            <person name="Pryszlak A."/>
            <person name="Alves R.J."/>
            <person name="Waszak S.M."/>
            <person name="Zhu A."/>
            <person name="Ye L."/>
            <person name="Costea P.I."/>
            <person name="Aalvink S."/>
            <person name="Belzer C."/>
            <person name="Forslund S.K."/>
            <person name="Sunagawa S."/>
            <person name="Hentschel U."/>
            <person name="Merten C."/>
            <person name="Patil K.R."/>
            <person name="Benes V."/>
            <person name="Bork P."/>
        </authorList>
    </citation>
    <scope>NUCLEOTIDE SEQUENCE [LARGE SCALE GENOMIC DNA]</scope>
    <source>
        <strain evidence="4 5">HDS1380</strain>
    </source>
</reference>
<dbReference type="Proteomes" id="UP000291269">
    <property type="component" value="Unassembled WGS sequence"/>
</dbReference>
<dbReference type="PANTHER" id="PTHR20953">
    <property type="entry name" value="KINASE-RELATED"/>
    <property type="match status" value="1"/>
</dbReference>
<dbReference type="InterPro" id="IPR045735">
    <property type="entry name" value="Spore_III_AA_AAA+_ATPase"/>
</dbReference>
<proteinExistence type="predicted"/>
<evidence type="ECO:0000313" key="5">
    <source>
        <dbReference type="Proteomes" id="UP000291269"/>
    </source>
</evidence>
<dbReference type="InterPro" id="IPR027417">
    <property type="entry name" value="P-loop_NTPase"/>
</dbReference>
<keyword evidence="1" id="KW-0547">Nucleotide-binding</keyword>
<gene>
    <name evidence="4" type="ORF">ESZ91_08985</name>
</gene>
<protein>
    <submittedName>
        <fullName evidence="4">Stage III sporulation protein AA</fullName>
    </submittedName>
</protein>
<evidence type="ECO:0000256" key="2">
    <source>
        <dbReference type="ARBA" id="ARBA00022840"/>
    </source>
</evidence>
<dbReference type="OrthoDB" id="9768243at2"/>
<name>A0A4Q2K8F4_9FIRM</name>
<dbReference type="SMART" id="SM00382">
    <property type="entry name" value="AAA"/>
    <property type="match status" value="1"/>
</dbReference>
<dbReference type="EMBL" id="SDOZ01000003">
    <property type="protein sequence ID" value="RXZ58184.1"/>
    <property type="molecule type" value="Genomic_DNA"/>
</dbReference>
<dbReference type="RefSeq" id="WP_129226435.1">
    <property type="nucleotide sequence ID" value="NZ_SDOZ01000003.1"/>
</dbReference>
<organism evidence="4 5">
    <name type="scientific">Candidatus Borkfalkia ceftriaxoniphila</name>
    <dbReference type="NCBI Taxonomy" id="2508949"/>
    <lineage>
        <taxon>Bacteria</taxon>
        <taxon>Bacillati</taxon>
        <taxon>Bacillota</taxon>
        <taxon>Clostridia</taxon>
        <taxon>Christensenellales</taxon>
        <taxon>Christensenellaceae</taxon>
        <taxon>Candidatus Borkfalkia</taxon>
    </lineage>
</organism>
<dbReference type="PANTHER" id="PTHR20953:SF3">
    <property type="entry name" value="P-LOOP CONTAINING NUCLEOSIDE TRIPHOSPHATE HYDROLASES SUPERFAMILY PROTEIN"/>
    <property type="match status" value="1"/>
</dbReference>
<evidence type="ECO:0000259" key="3">
    <source>
        <dbReference type="SMART" id="SM00382"/>
    </source>
</evidence>
<keyword evidence="2" id="KW-0067">ATP-binding</keyword>
<comment type="caution">
    <text evidence="4">The sequence shown here is derived from an EMBL/GenBank/DDBJ whole genome shotgun (WGS) entry which is preliminary data.</text>
</comment>
<dbReference type="GO" id="GO:0005524">
    <property type="term" value="F:ATP binding"/>
    <property type="evidence" value="ECO:0007669"/>
    <property type="project" value="UniProtKB-KW"/>
</dbReference>
<dbReference type="InterPro" id="IPR003593">
    <property type="entry name" value="AAA+_ATPase"/>
</dbReference>
<dbReference type="AlphaFoldDB" id="A0A4Q2K8F4"/>
<dbReference type="SUPFAM" id="SSF52540">
    <property type="entry name" value="P-loop containing nucleoside triphosphate hydrolases"/>
    <property type="match status" value="1"/>
</dbReference>
<sequence length="300" mass="33187">MLDFLNQKYIDALSYLNEKYLYELRLRAGKPVVVNYKGKYSYLCERGLSETAAGSLTAACAELEEIVFRASEFSVYSVTEQLRQGFLTGNLGERIGLAGAFVYEDGKTFTVKEITSLNIRIPHEVLGCADTVYARCLQNGLQNILLISAPGRGKTTILRDLSRQICQKQIVNVLINDERNEIAAASRDFTLDTGAFCDVVRYSYKRDALTAAVRAMRPDVIITDEIAGAEDIAAVIDCARSGVHVIASAHMKDIGSLRSSEIFRSLLTEGIFERYVALDFDEIGKVAAIYDAALQCVYRG</sequence>
<dbReference type="Pfam" id="PF19568">
    <property type="entry name" value="Spore_III_AA"/>
    <property type="match status" value="1"/>
</dbReference>
<keyword evidence="5" id="KW-1185">Reference proteome</keyword>
<evidence type="ECO:0000313" key="4">
    <source>
        <dbReference type="EMBL" id="RXZ58184.1"/>
    </source>
</evidence>
<feature type="domain" description="AAA+ ATPase" evidence="3">
    <location>
        <begin position="140"/>
        <end position="282"/>
    </location>
</feature>
<evidence type="ECO:0000256" key="1">
    <source>
        <dbReference type="ARBA" id="ARBA00022741"/>
    </source>
</evidence>
<accession>A0A4Q2K8F4</accession>
<dbReference type="Gene3D" id="3.40.50.300">
    <property type="entry name" value="P-loop containing nucleotide triphosphate hydrolases"/>
    <property type="match status" value="1"/>
</dbReference>